<keyword evidence="2" id="KW-1185">Reference proteome</keyword>
<dbReference type="Proteomes" id="UP000824120">
    <property type="component" value="Chromosome 7"/>
</dbReference>
<sequence>MREAYRAREMSNFDSYYFESDVPCLRNRPNRHDDGGIIDHLAPPFSIFNYPGKGGPKYTPKRKLTEMELKSATTHVLLNCPEVQPYHSYFVSTYGNDVVYSRFSDWFKEHVEDALDVAYQNDISSVEAMVDDELAGNEEDITEASKSIQIRGNNTILNQLATYKSLQARPDIGPLKENSLPPPVPPQSTSLCHLSLLLNNIHDHAITRLPSYLGSRMVANLLHHSSMMLGVDGKNFPTISREQIWNQFKTKLKGAEVSNSEVFEETHKKRNKDDTSYLNLDSTSSSDITSIWTNVAGGVKKKFMEKHMAESDESEGTDYDEE</sequence>
<protein>
    <submittedName>
        <fullName evidence="1">Uncharacterized protein</fullName>
    </submittedName>
</protein>
<dbReference type="PANTHER" id="PTHR48258:SF4">
    <property type="entry name" value="DUF4216 DOMAIN-CONTAINING PROTEIN"/>
    <property type="match status" value="1"/>
</dbReference>
<dbReference type="OrthoDB" id="1328345at2759"/>
<evidence type="ECO:0000313" key="2">
    <source>
        <dbReference type="Proteomes" id="UP000824120"/>
    </source>
</evidence>
<comment type="caution">
    <text evidence="1">The sequence shown here is derived from an EMBL/GenBank/DDBJ whole genome shotgun (WGS) entry which is preliminary data.</text>
</comment>
<gene>
    <name evidence="1" type="ORF">H5410_037560</name>
</gene>
<name>A0A9J5Y9V6_SOLCO</name>
<evidence type="ECO:0000313" key="1">
    <source>
        <dbReference type="EMBL" id="KAG5596328.1"/>
    </source>
</evidence>
<organism evidence="1 2">
    <name type="scientific">Solanum commersonii</name>
    <name type="common">Commerson's wild potato</name>
    <name type="synonym">Commerson's nightshade</name>
    <dbReference type="NCBI Taxonomy" id="4109"/>
    <lineage>
        <taxon>Eukaryota</taxon>
        <taxon>Viridiplantae</taxon>
        <taxon>Streptophyta</taxon>
        <taxon>Embryophyta</taxon>
        <taxon>Tracheophyta</taxon>
        <taxon>Spermatophyta</taxon>
        <taxon>Magnoliopsida</taxon>
        <taxon>eudicotyledons</taxon>
        <taxon>Gunneridae</taxon>
        <taxon>Pentapetalae</taxon>
        <taxon>asterids</taxon>
        <taxon>lamiids</taxon>
        <taxon>Solanales</taxon>
        <taxon>Solanaceae</taxon>
        <taxon>Solanoideae</taxon>
        <taxon>Solaneae</taxon>
        <taxon>Solanum</taxon>
    </lineage>
</organism>
<dbReference type="PANTHER" id="PTHR48258">
    <property type="entry name" value="DUF4218 DOMAIN-CONTAINING PROTEIN-RELATED"/>
    <property type="match status" value="1"/>
</dbReference>
<dbReference type="AlphaFoldDB" id="A0A9J5Y9V6"/>
<dbReference type="EMBL" id="JACXVP010000007">
    <property type="protein sequence ID" value="KAG5596328.1"/>
    <property type="molecule type" value="Genomic_DNA"/>
</dbReference>
<reference evidence="1 2" key="1">
    <citation type="submission" date="2020-09" db="EMBL/GenBank/DDBJ databases">
        <title>De no assembly of potato wild relative species, Solanum commersonii.</title>
        <authorList>
            <person name="Cho K."/>
        </authorList>
    </citation>
    <scope>NUCLEOTIDE SEQUENCE [LARGE SCALE GENOMIC DNA]</scope>
    <source>
        <strain evidence="1">LZ3.2</strain>
        <tissue evidence="1">Leaf</tissue>
    </source>
</reference>
<accession>A0A9J5Y9V6</accession>
<proteinExistence type="predicted"/>